<dbReference type="Gene3D" id="3.10.105.10">
    <property type="entry name" value="Dipeptide-binding Protein, Domain 3"/>
    <property type="match status" value="1"/>
</dbReference>
<dbReference type="eggNOG" id="COG0747">
    <property type="taxonomic scope" value="Bacteria"/>
</dbReference>
<name>A0A1I0BUL3_9FIRM</name>
<evidence type="ECO:0000313" key="9">
    <source>
        <dbReference type="Proteomes" id="UP000199820"/>
    </source>
</evidence>
<evidence type="ECO:0000256" key="4">
    <source>
        <dbReference type="ARBA" id="ARBA00022729"/>
    </source>
</evidence>
<dbReference type="GO" id="GO:0043190">
    <property type="term" value="C:ATP-binding cassette (ABC) transporter complex"/>
    <property type="evidence" value="ECO:0007669"/>
    <property type="project" value="InterPro"/>
</dbReference>
<keyword evidence="3" id="KW-0813">Transport</keyword>
<feature type="region of interest" description="Disordered" evidence="5">
    <location>
        <begin position="24"/>
        <end position="43"/>
    </location>
</feature>
<comment type="subcellular location">
    <subcellularLocation>
        <location evidence="1">Cell membrane</location>
        <topology evidence="1">Lipid-anchor</topology>
    </subcellularLocation>
</comment>
<dbReference type="AlphaFoldDB" id="A0A1I0BUL3"/>
<reference evidence="8 9" key="1">
    <citation type="submission" date="2016-10" db="EMBL/GenBank/DDBJ databases">
        <authorList>
            <person name="de Groot N.N."/>
        </authorList>
    </citation>
    <scope>NUCLEOTIDE SEQUENCE [LARGE SCALE GENOMIC DNA]</scope>
    <source>
        <strain evidence="8 9">KH1P1</strain>
    </source>
</reference>
<comment type="similarity">
    <text evidence="2">Belongs to the bacterial solute-binding protein 5 family.</text>
</comment>
<evidence type="ECO:0000313" key="8">
    <source>
        <dbReference type="EMBL" id="SET10758.1"/>
    </source>
</evidence>
<evidence type="ECO:0000256" key="6">
    <source>
        <dbReference type="SAM" id="SignalP"/>
    </source>
</evidence>
<keyword evidence="4 6" id="KW-0732">Signal</keyword>
<dbReference type="OrthoDB" id="9772924at2"/>
<dbReference type="Gene3D" id="3.40.190.10">
    <property type="entry name" value="Periplasmic binding protein-like II"/>
    <property type="match status" value="1"/>
</dbReference>
<accession>A0A1I0BUL3</accession>
<dbReference type="EMBL" id="FOIL01000005">
    <property type="protein sequence ID" value="SET10758.1"/>
    <property type="molecule type" value="Genomic_DNA"/>
</dbReference>
<evidence type="ECO:0000256" key="2">
    <source>
        <dbReference type="ARBA" id="ARBA00005695"/>
    </source>
</evidence>
<evidence type="ECO:0000256" key="5">
    <source>
        <dbReference type="SAM" id="MobiDB-lite"/>
    </source>
</evidence>
<feature type="signal peptide" evidence="6">
    <location>
        <begin position="1"/>
        <end position="20"/>
    </location>
</feature>
<evidence type="ECO:0000259" key="7">
    <source>
        <dbReference type="Pfam" id="PF00496"/>
    </source>
</evidence>
<proteinExistence type="inferred from homology"/>
<dbReference type="STRING" id="1526.SAMN02910262_00851"/>
<feature type="domain" description="Solute-binding protein family 5" evidence="7">
    <location>
        <begin position="105"/>
        <end position="439"/>
    </location>
</feature>
<dbReference type="PANTHER" id="PTHR30290:SF9">
    <property type="entry name" value="OLIGOPEPTIDE-BINDING PROTEIN APPA"/>
    <property type="match status" value="1"/>
</dbReference>
<dbReference type="Pfam" id="PF00496">
    <property type="entry name" value="SBP_bac_5"/>
    <property type="match status" value="1"/>
</dbReference>
<dbReference type="PROSITE" id="PS01040">
    <property type="entry name" value="SBP_BACTERIAL_5"/>
    <property type="match status" value="1"/>
</dbReference>
<evidence type="ECO:0000256" key="3">
    <source>
        <dbReference type="ARBA" id="ARBA00022448"/>
    </source>
</evidence>
<dbReference type="RefSeq" id="WP_074648609.1">
    <property type="nucleotide sequence ID" value="NZ_FOIL01000005.1"/>
</dbReference>
<keyword evidence="9" id="KW-1185">Reference proteome</keyword>
<dbReference type="InterPro" id="IPR000914">
    <property type="entry name" value="SBP_5_dom"/>
</dbReference>
<protein>
    <submittedName>
        <fullName evidence="8">Peptide/nickel transport system substrate-binding protein</fullName>
    </submittedName>
</protein>
<organism evidence="8 9">
    <name type="scientific">[Clostridium] aminophilum</name>
    <dbReference type="NCBI Taxonomy" id="1526"/>
    <lineage>
        <taxon>Bacteria</taxon>
        <taxon>Bacillati</taxon>
        <taxon>Bacillota</taxon>
        <taxon>Clostridia</taxon>
        <taxon>Lachnospirales</taxon>
        <taxon>Lachnospiraceae</taxon>
    </lineage>
</organism>
<dbReference type="GO" id="GO:1904680">
    <property type="term" value="F:peptide transmembrane transporter activity"/>
    <property type="evidence" value="ECO:0007669"/>
    <property type="project" value="TreeGrafter"/>
</dbReference>
<dbReference type="PROSITE" id="PS51257">
    <property type="entry name" value="PROKAR_LIPOPROTEIN"/>
    <property type="match status" value="1"/>
</dbReference>
<dbReference type="Proteomes" id="UP000199820">
    <property type="component" value="Unassembled WGS sequence"/>
</dbReference>
<feature type="chain" id="PRO_5038902660" evidence="6">
    <location>
        <begin position="21"/>
        <end position="530"/>
    </location>
</feature>
<dbReference type="PIRSF" id="PIRSF002741">
    <property type="entry name" value="MppA"/>
    <property type="match status" value="1"/>
</dbReference>
<evidence type="ECO:0000256" key="1">
    <source>
        <dbReference type="ARBA" id="ARBA00004193"/>
    </source>
</evidence>
<dbReference type="InterPro" id="IPR030678">
    <property type="entry name" value="Peptide/Ni-bd"/>
</dbReference>
<dbReference type="InterPro" id="IPR023765">
    <property type="entry name" value="SBP_5_CS"/>
</dbReference>
<dbReference type="GO" id="GO:0042597">
    <property type="term" value="C:periplasmic space"/>
    <property type="evidence" value="ECO:0007669"/>
    <property type="project" value="UniProtKB-ARBA"/>
</dbReference>
<dbReference type="PANTHER" id="PTHR30290">
    <property type="entry name" value="PERIPLASMIC BINDING COMPONENT OF ABC TRANSPORTER"/>
    <property type="match status" value="1"/>
</dbReference>
<dbReference type="InterPro" id="IPR039424">
    <property type="entry name" value="SBP_5"/>
</dbReference>
<dbReference type="GO" id="GO:0015833">
    <property type="term" value="P:peptide transport"/>
    <property type="evidence" value="ECO:0007669"/>
    <property type="project" value="TreeGrafter"/>
</dbReference>
<gene>
    <name evidence="8" type="ORF">SAMN04487771_100543</name>
</gene>
<sequence>MKKSLLSGVAVAALSAALCACGGGKTAETGAQETVTSGAAAESIGEGSSAASNSLSEKPAPGGKVVFGMTQDLASLDPHVDTDAGTRDVVFNLYEGLVKPSSTGEMIPAVASDYEISDDAKTYTFTLRDGIKFSDGTPVTTDDVKYSLERYAENQGDSSAFSNIADISAKDGKIVLTLKEANAELLPLMDVAIIPQKNQDPAKSPIGTGPFKFESYTPGEGIRLTRNENYWQEGLPYLDEVDFKFVPDVETEFMDLQAGTIDIMKYMTSDQIETLGADSNYNIVEGSMNLVQGLYLSSSYEPLSKPEVRQALSYAIDRDAINQFMFNGKSKVIGTHMIPAMSSLYNKDCDGVYTHDVEKAKELLKAAGYENGFDLTITVPNSYQQHIDTATIIKEQFAEIGVNVTLNPVEWSDWLQNTYRGGNFQATVVGFDGTLAPESWLKKYTTNASNNFVHYSNSEYDETYAKAAASVDQAEKTELYKKCQKILTDDAASVYIQDPANLVAVNKKFAGYTFYPTSAEDMSVLYQVSK</sequence>
<dbReference type="SUPFAM" id="SSF53850">
    <property type="entry name" value="Periplasmic binding protein-like II"/>
    <property type="match status" value="1"/>
</dbReference>